<dbReference type="RefSeq" id="WP_111396837.1">
    <property type="nucleotide sequence ID" value="NZ_QKYU01000003.1"/>
</dbReference>
<dbReference type="GO" id="GO:0015031">
    <property type="term" value="P:protein transport"/>
    <property type="evidence" value="ECO:0007669"/>
    <property type="project" value="InterPro"/>
</dbReference>
<evidence type="ECO:0000256" key="2">
    <source>
        <dbReference type="ARBA" id="ARBA00009477"/>
    </source>
</evidence>
<dbReference type="InterPro" id="IPR050739">
    <property type="entry name" value="MFP"/>
</dbReference>
<evidence type="ECO:0000256" key="4">
    <source>
        <dbReference type="ARBA" id="ARBA00022475"/>
    </source>
</evidence>
<keyword evidence="3 9" id="KW-0813">Transport</keyword>
<dbReference type="InterPro" id="IPR058781">
    <property type="entry name" value="HH_AprE-like"/>
</dbReference>
<evidence type="ECO:0000256" key="6">
    <source>
        <dbReference type="ARBA" id="ARBA00022692"/>
    </source>
</evidence>
<keyword evidence="8 9" id="KW-0472">Membrane</keyword>
<evidence type="ECO:0000256" key="7">
    <source>
        <dbReference type="ARBA" id="ARBA00022989"/>
    </source>
</evidence>
<evidence type="ECO:0000313" key="14">
    <source>
        <dbReference type="Proteomes" id="UP000249688"/>
    </source>
</evidence>
<dbReference type="PANTHER" id="PTHR30386">
    <property type="entry name" value="MEMBRANE FUSION SUBUNIT OF EMRAB-TOLC MULTIDRUG EFFLUX PUMP"/>
    <property type="match status" value="1"/>
</dbReference>
<feature type="transmembrane region" description="Helical" evidence="9">
    <location>
        <begin position="35"/>
        <end position="57"/>
    </location>
</feature>
<dbReference type="Pfam" id="PF26002">
    <property type="entry name" value="Beta-barrel_AprE"/>
    <property type="match status" value="1"/>
</dbReference>
<evidence type="ECO:0000259" key="11">
    <source>
        <dbReference type="Pfam" id="PF25994"/>
    </source>
</evidence>
<feature type="coiled-coil region" evidence="10">
    <location>
        <begin position="238"/>
        <end position="301"/>
    </location>
</feature>
<evidence type="ECO:0000256" key="10">
    <source>
        <dbReference type="SAM" id="Coils"/>
    </source>
</evidence>
<comment type="caution">
    <text evidence="13">The sequence shown here is derived from an EMBL/GenBank/DDBJ whole genome shotgun (WGS) entry which is preliminary data.</text>
</comment>
<evidence type="ECO:0000313" key="13">
    <source>
        <dbReference type="EMBL" id="PZW49131.1"/>
    </source>
</evidence>
<keyword evidence="10" id="KW-0175">Coiled coil</keyword>
<evidence type="ECO:0000256" key="8">
    <source>
        <dbReference type="ARBA" id="ARBA00023136"/>
    </source>
</evidence>
<dbReference type="NCBIfam" id="TIGR01843">
    <property type="entry name" value="type_I_hlyD"/>
    <property type="match status" value="1"/>
</dbReference>
<dbReference type="InterPro" id="IPR058982">
    <property type="entry name" value="Beta-barrel_AprE"/>
</dbReference>
<accession>A0A2W7JBQ7</accession>
<keyword evidence="5 9" id="KW-0997">Cell inner membrane</keyword>
<evidence type="ECO:0000256" key="9">
    <source>
        <dbReference type="RuleBase" id="RU365093"/>
    </source>
</evidence>
<dbReference type="InterPro" id="IPR010129">
    <property type="entry name" value="T1SS_HlyD"/>
</dbReference>
<evidence type="ECO:0000259" key="12">
    <source>
        <dbReference type="Pfam" id="PF26002"/>
    </source>
</evidence>
<evidence type="ECO:0000256" key="5">
    <source>
        <dbReference type="ARBA" id="ARBA00022519"/>
    </source>
</evidence>
<dbReference type="Proteomes" id="UP000249688">
    <property type="component" value="Unassembled WGS sequence"/>
</dbReference>
<dbReference type="Gene3D" id="2.40.50.100">
    <property type="match status" value="1"/>
</dbReference>
<proteinExistence type="inferred from homology"/>
<dbReference type="AlphaFoldDB" id="A0A2W7JBQ7"/>
<keyword evidence="14" id="KW-1185">Reference proteome</keyword>
<dbReference type="PANTHER" id="PTHR30386:SF17">
    <property type="entry name" value="ALKALINE PROTEASE SECRETION PROTEIN APRE"/>
    <property type="match status" value="1"/>
</dbReference>
<keyword evidence="7 9" id="KW-1133">Transmembrane helix</keyword>
<comment type="subcellular location">
    <subcellularLocation>
        <location evidence="1 9">Cell inner membrane</location>
        <topology evidence="1 9">Single-pass membrane protein</topology>
    </subcellularLocation>
</comment>
<keyword evidence="4 9" id="KW-1003">Cell membrane</keyword>
<organism evidence="13 14">
    <name type="scientific">Humitalea rosea</name>
    <dbReference type="NCBI Taxonomy" id="990373"/>
    <lineage>
        <taxon>Bacteria</taxon>
        <taxon>Pseudomonadati</taxon>
        <taxon>Pseudomonadota</taxon>
        <taxon>Alphaproteobacteria</taxon>
        <taxon>Acetobacterales</taxon>
        <taxon>Roseomonadaceae</taxon>
        <taxon>Humitalea</taxon>
    </lineage>
</organism>
<dbReference type="EMBL" id="QKYU01000003">
    <property type="protein sequence ID" value="PZW49131.1"/>
    <property type="molecule type" value="Genomic_DNA"/>
</dbReference>
<keyword evidence="6 9" id="KW-0812">Transmembrane</keyword>
<dbReference type="PRINTS" id="PR01490">
    <property type="entry name" value="RTXTOXIND"/>
</dbReference>
<dbReference type="GO" id="GO:0005886">
    <property type="term" value="C:plasma membrane"/>
    <property type="evidence" value="ECO:0007669"/>
    <property type="project" value="UniProtKB-SubCell"/>
</dbReference>
<gene>
    <name evidence="13" type="ORF">C8P66_103157</name>
</gene>
<protein>
    <recommendedName>
        <fullName evidence="9">Membrane fusion protein (MFP) family protein</fullName>
    </recommendedName>
</protein>
<reference evidence="13 14" key="1">
    <citation type="submission" date="2018-06" db="EMBL/GenBank/DDBJ databases">
        <title>Genomic Encyclopedia of Archaeal and Bacterial Type Strains, Phase II (KMG-II): from individual species to whole genera.</title>
        <authorList>
            <person name="Goeker M."/>
        </authorList>
    </citation>
    <scope>NUCLEOTIDE SEQUENCE [LARGE SCALE GENOMIC DNA]</scope>
    <source>
        <strain evidence="13 14">DSM 24525</strain>
    </source>
</reference>
<comment type="similarity">
    <text evidence="2 9">Belongs to the membrane fusion protein (MFP) (TC 8.A.1) family.</text>
</comment>
<feature type="domain" description="AprE-like long alpha-helical hairpin" evidence="11">
    <location>
        <begin position="113"/>
        <end position="301"/>
    </location>
</feature>
<feature type="domain" description="AprE-like beta-barrel" evidence="12">
    <location>
        <begin position="343"/>
        <end position="431"/>
    </location>
</feature>
<sequence length="455" mass="49979">MTANAVAERADRLPAIARPLPPDIVLDAPRPRTTLVTLFGVVVILAFFGGFAAWSVLVPLAEAAIAPGTIRSEFSRRAIQHLEGGIVSEILVHDGDRVTEGQVLMRLAATQTTANLEATQASRWSLMAQDARARSELAGASQIAFPAELSAVTDARAMEAVVGQRALFEARRASLLSQIQVLEARIAQQDSVRAAAAGQLLSAETQLRSFRAEEREIAPLAAQGLIQRPRLLQVQRSATEQEGRMSSSRADMERAENAILEARNQIRQIEDQRMQETATELREVRSRLNEAEGRLGTAQDVATRRDITAPEDGTVIGMKIFNLGAVVRAGEPMMELVPARDRLVAEVQLQPNDIDVVYPGLRAEVRLPAFKQRLVPFLHGHVISVSPDAIFDDRTRASHYRVLISIDPEQLAALPNVTLVPGMPVEAQVQIGTRSFLRYMIQPVLDSFHRAFREQ</sequence>
<evidence type="ECO:0000256" key="3">
    <source>
        <dbReference type="ARBA" id="ARBA00022448"/>
    </source>
</evidence>
<dbReference type="Gene3D" id="2.40.30.170">
    <property type="match status" value="1"/>
</dbReference>
<dbReference type="OrthoDB" id="9810980at2"/>
<dbReference type="Pfam" id="PF25994">
    <property type="entry name" value="HH_AprE"/>
    <property type="match status" value="1"/>
</dbReference>
<name>A0A2W7JBQ7_9PROT</name>
<evidence type="ECO:0000256" key="1">
    <source>
        <dbReference type="ARBA" id="ARBA00004377"/>
    </source>
</evidence>